<evidence type="ECO:0000256" key="1">
    <source>
        <dbReference type="ARBA" id="ARBA00022679"/>
    </source>
</evidence>
<proteinExistence type="predicted"/>
<dbReference type="InterPro" id="IPR016181">
    <property type="entry name" value="Acyl_CoA_acyltransferase"/>
</dbReference>
<gene>
    <name evidence="4" type="ORF">G7078_03960</name>
</gene>
<dbReference type="RefSeq" id="WP_166093216.1">
    <property type="nucleotide sequence ID" value="NZ_CP049871.1"/>
</dbReference>
<dbReference type="PROSITE" id="PS51186">
    <property type="entry name" value="GNAT"/>
    <property type="match status" value="1"/>
</dbReference>
<dbReference type="PANTHER" id="PTHR43877:SF2">
    <property type="entry name" value="AMINOALKYLPHOSPHONATE N-ACETYLTRANSFERASE-RELATED"/>
    <property type="match status" value="1"/>
</dbReference>
<dbReference type="Gene3D" id="3.40.630.30">
    <property type="match status" value="1"/>
</dbReference>
<protein>
    <submittedName>
        <fullName evidence="4">GNAT family N-acetyltransferase</fullName>
    </submittedName>
</protein>
<organism evidence="4 5">
    <name type="scientific">Sphingomonas sinipercae</name>
    <dbReference type="NCBI Taxonomy" id="2714944"/>
    <lineage>
        <taxon>Bacteria</taxon>
        <taxon>Pseudomonadati</taxon>
        <taxon>Pseudomonadota</taxon>
        <taxon>Alphaproteobacteria</taxon>
        <taxon>Sphingomonadales</taxon>
        <taxon>Sphingomonadaceae</taxon>
        <taxon>Sphingomonas</taxon>
    </lineage>
</organism>
<evidence type="ECO:0000259" key="3">
    <source>
        <dbReference type="PROSITE" id="PS51186"/>
    </source>
</evidence>
<evidence type="ECO:0000313" key="4">
    <source>
        <dbReference type="EMBL" id="QIL02024.1"/>
    </source>
</evidence>
<evidence type="ECO:0000313" key="5">
    <source>
        <dbReference type="Proteomes" id="UP000502502"/>
    </source>
</evidence>
<reference evidence="4 5" key="1">
    <citation type="submission" date="2020-03" db="EMBL/GenBank/DDBJ databases">
        <title>Sphingomonas sp. nov., isolated from fish.</title>
        <authorList>
            <person name="Hyun D.-W."/>
            <person name="Bae J.-W."/>
        </authorList>
    </citation>
    <scope>NUCLEOTIDE SEQUENCE [LARGE SCALE GENOMIC DNA]</scope>
    <source>
        <strain evidence="4 5">HDW15C</strain>
    </source>
</reference>
<dbReference type="Pfam" id="PF00583">
    <property type="entry name" value="Acetyltransf_1"/>
    <property type="match status" value="1"/>
</dbReference>
<keyword evidence="1 4" id="KW-0808">Transferase</keyword>
<dbReference type="KEGG" id="ssin:G7078_03960"/>
<dbReference type="AlphaFoldDB" id="A0A6G7ZM18"/>
<name>A0A6G7ZM18_9SPHN</name>
<keyword evidence="5" id="KW-1185">Reference proteome</keyword>
<dbReference type="PANTHER" id="PTHR43877">
    <property type="entry name" value="AMINOALKYLPHOSPHONATE N-ACETYLTRANSFERASE-RELATED-RELATED"/>
    <property type="match status" value="1"/>
</dbReference>
<keyword evidence="2" id="KW-0012">Acyltransferase</keyword>
<feature type="domain" description="N-acetyltransferase" evidence="3">
    <location>
        <begin position="3"/>
        <end position="151"/>
    </location>
</feature>
<sequence>MSCNLVAVDAKRLDDVMTVMASAFDPNFGEAWTRSQCAGILPMAGVRLILAEHDRTGDPLGFSLYRTVVGDAELLLLGVAGAAQRQGIGRRLLDHFIEDAKQNGANRVHLEVRDGNPAIRLYEQSGFSAVGRRHKYYRGLDGMQYDALTFSLAD</sequence>
<accession>A0A6G7ZM18</accession>
<evidence type="ECO:0000256" key="2">
    <source>
        <dbReference type="ARBA" id="ARBA00023315"/>
    </source>
</evidence>
<dbReference type="InterPro" id="IPR000182">
    <property type="entry name" value="GNAT_dom"/>
</dbReference>
<dbReference type="SUPFAM" id="SSF55729">
    <property type="entry name" value="Acyl-CoA N-acyltransferases (Nat)"/>
    <property type="match status" value="1"/>
</dbReference>
<dbReference type="GO" id="GO:0016747">
    <property type="term" value="F:acyltransferase activity, transferring groups other than amino-acyl groups"/>
    <property type="evidence" value="ECO:0007669"/>
    <property type="project" value="InterPro"/>
</dbReference>
<dbReference type="CDD" id="cd04301">
    <property type="entry name" value="NAT_SF"/>
    <property type="match status" value="1"/>
</dbReference>
<dbReference type="EMBL" id="CP049871">
    <property type="protein sequence ID" value="QIL02024.1"/>
    <property type="molecule type" value="Genomic_DNA"/>
</dbReference>
<dbReference type="Proteomes" id="UP000502502">
    <property type="component" value="Chromosome"/>
</dbReference>
<dbReference type="InterPro" id="IPR050832">
    <property type="entry name" value="Bact_Acetyltransf"/>
</dbReference>